<dbReference type="PANTHER" id="PTHR43343">
    <property type="entry name" value="PEPTIDASE S12"/>
    <property type="match status" value="1"/>
</dbReference>
<evidence type="ECO:0000259" key="7">
    <source>
        <dbReference type="PROSITE" id="PS50106"/>
    </source>
</evidence>
<dbReference type="PANTHER" id="PTHR43343:SF3">
    <property type="entry name" value="PROTEASE DO-LIKE 8, CHLOROPLASTIC"/>
    <property type="match status" value="1"/>
</dbReference>
<dbReference type="InterPro" id="IPR036034">
    <property type="entry name" value="PDZ_sf"/>
</dbReference>
<keyword evidence="2" id="KW-0645">Protease</keyword>
<keyword evidence="3" id="KW-0378">Hydrolase</keyword>
<dbReference type="PRINTS" id="PR00834">
    <property type="entry name" value="PROTEASES2C"/>
</dbReference>
<feature type="compositionally biased region" description="Basic and acidic residues" evidence="5">
    <location>
        <begin position="21"/>
        <end position="47"/>
    </location>
</feature>
<dbReference type="SMART" id="SM00228">
    <property type="entry name" value="PDZ"/>
    <property type="match status" value="1"/>
</dbReference>
<organism evidence="8 9">
    <name type="scientific">Cohnella pontilimi</name>
    <dbReference type="NCBI Taxonomy" id="2564100"/>
    <lineage>
        <taxon>Bacteria</taxon>
        <taxon>Bacillati</taxon>
        <taxon>Bacillota</taxon>
        <taxon>Bacilli</taxon>
        <taxon>Bacillales</taxon>
        <taxon>Paenibacillaceae</taxon>
        <taxon>Cohnella</taxon>
    </lineage>
</organism>
<dbReference type="InterPro" id="IPR001478">
    <property type="entry name" value="PDZ"/>
</dbReference>
<sequence length="507" mass="54604">MDDQNKRPDDWHGFTYGGQNRPEEREDEHSQRTERDDPYAGVRRESEPYTFGPFGGNMPYRTETNPESMKDTQAEVVPTAREYRPFTVSGSGRGGSWQTPPRRSFRSLFAAFMVGVVAVGGLMFAADRNNWFSVPALGGTSAPQAVETSSKPVSNSADVVRPNNIAKIFEQASPAVVKIETYTNSSSNQGGTMDDLFRQFFGDGTYGEEGGNGGGGDTLQPSGMGSGFIFDSTGYILTNQHVVGNASEIEVTVVGHSKPFKAKLLGSSYDLDLAVLKIEGTNFPTLKLGDSNSVNMGDWVVAIGNPYGFDHTVTVGILSSNEREISIPDQQGTRNYQHLLQTDASINPGNSGGPLLNLQGQVIGINTAVSAQAQGIGFAIPTSTISEVLNNLKNNTQIPKKPVPFIGASLYSMTPDLAKKLGVDVTSGSIVRDVIYGSPAYKADLRAYDIITAMDGTDYKNNEELVTAIQKKNVGDKVTLDVVRNGEKIKVGVEIGDKNKFQTGEQP</sequence>
<keyword evidence="4" id="KW-0720">Serine protease</keyword>
<dbReference type="Gene3D" id="2.40.10.10">
    <property type="entry name" value="Trypsin-like serine proteases"/>
    <property type="match status" value="2"/>
</dbReference>
<proteinExistence type="inferred from homology"/>
<feature type="domain" description="PDZ" evidence="7">
    <location>
        <begin position="410"/>
        <end position="486"/>
    </location>
</feature>
<dbReference type="OrthoDB" id="9758917at2"/>
<dbReference type="Pfam" id="PF13180">
    <property type="entry name" value="PDZ_2"/>
    <property type="match status" value="1"/>
</dbReference>
<comment type="similarity">
    <text evidence="1">Belongs to the peptidase S1C family.</text>
</comment>
<keyword evidence="6" id="KW-0812">Transmembrane</keyword>
<evidence type="ECO:0000256" key="6">
    <source>
        <dbReference type="SAM" id="Phobius"/>
    </source>
</evidence>
<keyword evidence="9" id="KW-1185">Reference proteome</keyword>
<dbReference type="Pfam" id="PF13365">
    <property type="entry name" value="Trypsin_2"/>
    <property type="match status" value="1"/>
</dbReference>
<dbReference type="InterPro" id="IPR051201">
    <property type="entry name" value="Chloro_Bact_Ser_Proteases"/>
</dbReference>
<dbReference type="Proteomes" id="UP000309673">
    <property type="component" value="Unassembled WGS sequence"/>
</dbReference>
<gene>
    <name evidence="8" type="ORF">E5161_15150</name>
</gene>
<dbReference type="InterPro" id="IPR009003">
    <property type="entry name" value="Peptidase_S1_PA"/>
</dbReference>
<keyword evidence="6" id="KW-1133">Transmembrane helix</keyword>
<evidence type="ECO:0000256" key="1">
    <source>
        <dbReference type="ARBA" id="ARBA00010541"/>
    </source>
</evidence>
<dbReference type="CDD" id="cd06779">
    <property type="entry name" value="cpPDZ_Deg_HtrA-like"/>
    <property type="match status" value="1"/>
</dbReference>
<feature type="transmembrane region" description="Helical" evidence="6">
    <location>
        <begin position="108"/>
        <end position="126"/>
    </location>
</feature>
<feature type="region of interest" description="Disordered" evidence="5">
    <location>
        <begin position="1"/>
        <end position="68"/>
    </location>
</feature>
<dbReference type="RefSeq" id="WP_136778669.1">
    <property type="nucleotide sequence ID" value="NZ_SUPK01000007.1"/>
</dbReference>
<accession>A0A4U0F8S9</accession>
<evidence type="ECO:0000313" key="8">
    <source>
        <dbReference type="EMBL" id="TJY41041.1"/>
    </source>
</evidence>
<dbReference type="Gene3D" id="2.30.42.10">
    <property type="match status" value="1"/>
</dbReference>
<evidence type="ECO:0000256" key="2">
    <source>
        <dbReference type="ARBA" id="ARBA00022670"/>
    </source>
</evidence>
<dbReference type="AlphaFoldDB" id="A0A4U0F8S9"/>
<comment type="caution">
    <text evidence="8">The sequence shown here is derived from an EMBL/GenBank/DDBJ whole genome shotgun (WGS) entry which is preliminary data.</text>
</comment>
<evidence type="ECO:0000313" key="9">
    <source>
        <dbReference type="Proteomes" id="UP000309673"/>
    </source>
</evidence>
<reference evidence="8 9" key="1">
    <citation type="submission" date="2019-04" db="EMBL/GenBank/DDBJ databases">
        <title>Cohnella sp. nov., isolated from soil.</title>
        <authorList>
            <person name="Kim W."/>
        </authorList>
    </citation>
    <scope>NUCLEOTIDE SEQUENCE [LARGE SCALE GENOMIC DNA]</scope>
    <source>
        <strain evidence="8 9">CAU 1483</strain>
    </source>
</reference>
<evidence type="ECO:0000256" key="3">
    <source>
        <dbReference type="ARBA" id="ARBA00022801"/>
    </source>
</evidence>
<dbReference type="PROSITE" id="PS50106">
    <property type="entry name" value="PDZ"/>
    <property type="match status" value="1"/>
</dbReference>
<dbReference type="SUPFAM" id="SSF50156">
    <property type="entry name" value="PDZ domain-like"/>
    <property type="match status" value="1"/>
</dbReference>
<dbReference type="InterPro" id="IPR043504">
    <property type="entry name" value="Peptidase_S1_PA_chymotrypsin"/>
</dbReference>
<keyword evidence="6" id="KW-0472">Membrane</keyword>
<evidence type="ECO:0000256" key="5">
    <source>
        <dbReference type="SAM" id="MobiDB-lite"/>
    </source>
</evidence>
<name>A0A4U0F8S9_9BACL</name>
<dbReference type="InterPro" id="IPR001940">
    <property type="entry name" value="Peptidase_S1C"/>
</dbReference>
<dbReference type="EMBL" id="SUPK01000007">
    <property type="protein sequence ID" value="TJY41041.1"/>
    <property type="molecule type" value="Genomic_DNA"/>
</dbReference>
<evidence type="ECO:0000256" key="4">
    <source>
        <dbReference type="ARBA" id="ARBA00022825"/>
    </source>
</evidence>
<feature type="compositionally biased region" description="Basic and acidic residues" evidence="5">
    <location>
        <begin position="1"/>
        <end position="12"/>
    </location>
</feature>
<dbReference type="SUPFAM" id="SSF50494">
    <property type="entry name" value="Trypsin-like serine proteases"/>
    <property type="match status" value="1"/>
</dbReference>
<protein>
    <submittedName>
        <fullName evidence="8">PDZ domain-containing protein</fullName>
    </submittedName>
</protein>
<dbReference type="GO" id="GO:0006508">
    <property type="term" value="P:proteolysis"/>
    <property type="evidence" value="ECO:0007669"/>
    <property type="project" value="UniProtKB-KW"/>
</dbReference>
<dbReference type="GO" id="GO:0004252">
    <property type="term" value="F:serine-type endopeptidase activity"/>
    <property type="evidence" value="ECO:0007669"/>
    <property type="project" value="InterPro"/>
</dbReference>